<feature type="domain" description="O-antigen ligase-related" evidence="7">
    <location>
        <begin position="210"/>
        <end position="355"/>
    </location>
</feature>
<proteinExistence type="predicted"/>
<comment type="subcellular location">
    <subcellularLocation>
        <location evidence="1">Membrane</location>
        <topology evidence="1">Multi-pass membrane protein</topology>
    </subcellularLocation>
</comment>
<dbReference type="PANTHER" id="PTHR37422">
    <property type="entry name" value="TEICHURONIC ACID BIOSYNTHESIS PROTEIN TUAE"/>
    <property type="match status" value="1"/>
</dbReference>
<evidence type="ECO:0000256" key="5">
    <source>
        <dbReference type="PROSITE-ProRule" id="PRU00339"/>
    </source>
</evidence>
<dbReference type="InterPro" id="IPR011990">
    <property type="entry name" value="TPR-like_helical_dom_sf"/>
</dbReference>
<keyword evidence="3 6" id="KW-1133">Transmembrane helix</keyword>
<feature type="transmembrane region" description="Helical" evidence="6">
    <location>
        <begin position="405"/>
        <end position="421"/>
    </location>
</feature>
<feature type="repeat" description="TPR" evidence="5">
    <location>
        <begin position="590"/>
        <end position="623"/>
    </location>
</feature>
<feature type="transmembrane region" description="Helical" evidence="6">
    <location>
        <begin position="169"/>
        <end position="188"/>
    </location>
</feature>
<feature type="transmembrane region" description="Helical" evidence="6">
    <location>
        <begin position="379"/>
        <end position="399"/>
    </location>
</feature>
<sequence>MKYREKIMAYGLYSLLFLPLAFMPFTMFPWQFGKTIIFQIIVEILLVIGLSIAFYSKTFVWKKFNFLDKLFLLFFLVLLISSFTGANFGSSFWTSQMRSNGVFLWLHFGVFYFLMRNFFKTEKQWHRALDVIIGVSVLVSLTALFQNYLPDAWRGDGGGTQFAGIIGNRAFLALYLILPIALAAYQSLGTFIASQQWKRWVYIAIAFGEIFILYFTGNRGALVGLIVGGLLILCASIFIFSHKQYRLFAACGLVLGCVIVVALLLTRLGSGTLDFRNYYASGTAKTRFMAWDIALKGLSDRPLVGWGMNNFEVFFNRYFNPEFLRYGFTETIWDKPHNWFLDIADSAGIVGFGAYAAVLVCLFVYLWRLQKKAVTNLARLQYIIITGGFMAYLIALFFFFETINSMLVFFPVCAWIAFLYDQQFSKQRAPLNNHLKKWQKEFIVAGACVVAVVVLYKWNIKPLYASYYMQKSSTEIFIRGDMVDWAGNVQKVFDTSTYLQTENAILLASDVATADKKGVQISVGGDAVQHAIGRIADTLVQRAERYTDNYVYAVWAGQAYLALGTHFGAGYADDAIRWFEEAVRRAPQKQEAYFFLGRAYLVKKDFVKSEEALQKTVILSPALGEPYWFLGLVQFAEGKRAEGLENMEKAFSVGFVKSTKNVLYVIDSFALEGRYDKVVEYYNYLIRLEPKNPTWYTKLAATYVKMGNKVAARDAVEKAVSLMPDLRPQADEFIKQNKLYDKKK</sequence>
<dbReference type="AlphaFoldDB" id="A0A0G1N112"/>
<feature type="transmembrane region" description="Helical" evidence="6">
    <location>
        <begin position="200"/>
        <end position="216"/>
    </location>
</feature>
<feature type="transmembrane region" description="Helical" evidence="6">
    <location>
        <begin position="36"/>
        <end position="58"/>
    </location>
</feature>
<dbReference type="Pfam" id="PF13432">
    <property type="entry name" value="TPR_16"/>
    <property type="match status" value="1"/>
</dbReference>
<dbReference type="PROSITE" id="PS50005">
    <property type="entry name" value="TPR"/>
    <property type="match status" value="2"/>
</dbReference>
<keyword evidence="4 6" id="KW-0472">Membrane</keyword>
<name>A0A0G1N112_9BACT</name>
<gene>
    <name evidence="8" type="ORF">UX20_C0005G0012</name>
</gene>
<comment type="caution">
    <text evidence="8">The sequence shown here is derived from an EMBL/GenBank/DDBJ whole genome shotgun (WGS) entry which is preliminary data.</text>
</comment>
<protein>
    <recommendedName>
        <fullName evidence="7">O-antigen ligase-related domain-containing protein</fullName>
    </recommendedName>
</protein>
<dbReference type="Pfam" id="PF04932">
    <property type="entry name" value="Wzy_C"/>
    <property type="match status" value="1"/>
</dbReference>
<dbReference type="GO" id="GO:0016020">
    <property type="term" value="C:membrane"/>
    <property type="evidence" value="ECO:0007669"/>
    <property type="project" value="UniProtKB-SubCell"/>
</dbReference>
<evidence type="ECO:0000256" key="4">
    <source>
        <dbReference type="ARBA" id="ARBA00023136"/>
    </source>
</evidence>
<accession>A0A0G1N112</accession>
<keyword evidence="2 6" id="KW-0812">Transmembrane</keyword>
<dbReference type="EMBL" id="LCLH01000005">
    <property type="protein sequence ID" value="KKU14164.1"/>
    <property type="molecule type" value="Genomic_DNA"/>
</dbReference>
<dbReference type="SMART" id="SM00028">
    <property type="entry name" value="TPR"/>
    <property type="match status" value="3"/>
</dbReference>
<evidence type="ECO:0000256" key="3">
    <source>
        <dbReference type="ARBA" id="ARBA00022989"/>
    </source>
</evidence>
<dbReference type="Proteomes" id="UP000034911">
    <property type="component" value="Unassembled WGS sequence"/>
</dbReference>
<reference evidence="8 9" key="1">
    <citation type="journal article" date="2015" name="Nature">
        <title>rRNA introns, odd ribosomes, and small enigmatic genomes across a large radiation of phyla.</title>
        <authorList>
            <person name="Brown C.T."/>
            <person name="Hug L.A."/>
            <person name="Thomas B.C."/>
            <person name="Sharon I."/>
            <person name="Castelle C.J."/>
            <person name="Singh A."/>
            <person name="Wilkins M.J."/>
            <person name="Williams K.H."/>
            <person name="Banfield J.F."/>
        </authorList>
    </citation>
    <scope>NUCLEOTIDE SEQUENCE [LARGE SCALE GENOMIC DNA]</scope>
</reference>
<dbReference type="Gene3D" id="1.25.40.10">
    <property type="entry name" value="Tetratricopeptide repeat domain"/>
    <property type="match status" value="2"/>
</dbReference>
<keyword evidence="5" id="KW-0802">TPR repeat</keyword>
<dbReference type="InterPro" id="IPR007016">
    <property type="entry name" value="O-antigen_ligase-rel_domated"/>
</dbReference>
<evidence type="ECO:0000256" key="6">
    <source>
        <dbReference type="SAM" id="Phobius"/>
    </source>
</evidence>
<dbReference type="InterPro" id="IPR019734">
    <property type="entry name" value="TPR_rpt"/>
</dbReference>
<feature type="transmembrane region" description="Helical" evidence="6">
    <location>
        <begin position="70"/>
        <end position="90"/>
    </location>
</feature>
<feature type="transmembrane region" description="Helical" evidence="6">
    <location>
        <begin position="247"/>
        <end position="266"/>
    </location>
</feature>
<evidence type="ECO:0000259" key="7">
    <source>
        <dbReference type="Pfam" id="PF04932"/>
    </source>
</evidence>
<evidence type="ECO:0000256" key="2">
    <source>
        <dbReference type="ARBA" id="ARBA00022692"/>
    </source>
</evidence>
<dbReference type="STRING" id="1619050.UX20_C0005G0012"/>
<evidence type="ECO:0000313" key="8">
    <source>
        <dbReference type="EMBL" id="KKU14164.1"/>
    </source>
</evidence>
<dbReference type="SUPFAM" id="SSF48452">
    <property type="entry name" value="TPR-like"/>
    <property type="match status" value="1"/>
</dbReference>
<feature type="transmembrane region" description="Helical" evidence="6">
    <location>
        <begin position="222"/>
        <end position="240"/>
    </location>
</feature>
<feature type="transmembrane region" description="Helical" evidence="6">
    <location>
        <begin position="347"/>
        <end position="367"/>
    </location>
</feature>
<feature type="transmembrane region" description="Helical" evidence="6">
    <location>
        <begin position="102"/>
        <end position="119"/>
    </location>
</feature>
<feature type="repeat" description="TPR" evidence="5">
    <location>
        <begin position="693"/>
        <end position="726"/>
    </location>
</feature>
<feature type="transmembrane region" description="Helical" evidence="6">
    <location>
        <begin position="442"/>
        <end position="460"/>
    </location>
</feature>
<dbReference type="InterPro" id="IPR051533">
    <property type="entry name" value="WaaL-like"/>
</dbReference>
<feature type="transmembrane region" description="Helical" evidence="6">
    <location>
        <begin position="131"/>
        <end position="149"/>
    </location>
</feature>
<organism evidence="8 9">
    <name type="scientific">Candidatus Magasanikbacteria bacterium GW2011_GWC2_45_8</name>
    <dbReference type="NCBI Taxonomy" id="1619050"/>
    <lineage>
        <taxon>Bacteria</taxon>
        <taxon>Candidatus Magasanikiibacteriota</taxon>
    </lineage>
</organism>
<feature type="transmembrane region" description="Helical" evidence="6">
    <location>
        <begin position="7"/>
        <end position="30"/>
    </location>
</feature>
<evidence type="ECO:0000313" key="9">
    <source>
        <dbReference type="Proteomes" id="UP000034911"/>
    </source>
</evidence>
<evidence type="ECO:0000256" key="1">
    <source>
        <dbReference type="ARBA" id="ARBA00004141"/>
    </source>
</evidence>
<dbReference type="PANTHER" id="PTHR37422:SF13">
    <property type="entry name" value="LIPOPOLYSACCHARIDE BIOSYNTHESIS PROTEIN PA4999-RELATED"/>
    <property type="match status" value="1"/>
</dbReference>